<feature type="transmembrane region" description="Helical" evidence="2">
    <location>
        <begin position="20"/>
        <end position="38"/>
    </location>
</feature>
<feature type="coiled-coil region" evidence="1">
    <location>
        <begin position="46"/>
        <end position="75"/>
    </location>
</feature>
<dbReference type="Proteomes" id="UP000550609">
    <property type="component" value="Unassembled WGS sequence"/>
</dbReference>
<evidence type="ECO:0000256" key="2">
    <source>
        <dbReference type="SAM" id="Phobius"/>
    </source>
</evidence>
<reference evidence="3 4" key="1">
    <citation type="submission" date="2020-08" db="EMBL/GenBank/DDBJ databases">
        <title>Stenotrophomonas sp. W1S232.</title>
        <authorList>
            <person name="Deng Y."/>
        </authorList>
    </citation>
    <scope>NUCLEOTIDE SEQUENCE [LARGE SCALE GENOMIC DNA]</scope>
    <source>
        <strain evidence="3 4">W1S232</strain>
    </source>
</reference>
<gene>
    <name evidence="3" type="ORF">H4O09_02385</name>
</gene>
<protein>
    <submittedName>
        <fullName evidence="3">Uncharacterized protein</fullName>
    </submittedName>
</protein>
<accession>A0A7W3UXX6</accession>
<keyword evidence="1" id="KW-0175">Coiled coil</keyword>
<dbReference type="RefSeq" id="WP_182621287.1">
    <property type="nucleotide sequence ID" value="NZ_JACIUV010000001.1"/>
</dbReference>
<sequence>MENIPVLGNSAQATGVEGYTALIISTITSITSVIALVMSKYTEWQRARLEQKTLAIELEKKELELQEMRRKLQNT</sequence>
<organism evidence="3 4">
    <name type="scientific">Stenotrophomonas koreensis</name>
    <dbReference type="NCBI Taxonomy" id="266128"/>
    <lineage>
        <taxon>Bacteria</taxon>
        <taxon>Pseudomonadati</taxon>
        <taxon>Pseudomonadota</taxon>
        <taxon>Gammaproteobacteria</taxon>
        <taxon>Lysobacterales</taxon>
        <taxon>Lysobacteraceae</taxon>
        <taxon>Stenotrophomonas</taxon>
    </lineage>
</organism>
<comment type="caution">
    <text evidence="3">The sequence shown here is derived from an EMBL/GenBank/DDBJ whole genome shotgun (WGS) entry which is preliminary data.</text>
</comment>
<proteinExistence type="predicted"/>
<keyword evidence="2" id="KW-0472">Membrane</keyword>
<keyword evidence="2" id="KW-1133">Transmembrane helix</keyword>
<keyword evidence="2" id="KW-0812">Transmembrane</keyword>
<evidence type="ECO:0000313" key="4">
    <source>
        <dbReference type="Proteomes" id="UP000550609"/>
    </source>
</evidence>
<dbReference type="AlphaFoldDB" id="A0A7W3UXX6"/>
<evidence type="ECO:0000313" key="3">
    <source>
        <dbReference type="EMBL" id="MBB1115914.1"/>
    </source>
</evidence>
<dbReference type="EMBL" id="JACIUV010000001">
    <property type="protein sequence ID" value="MBB1115914.1"/>
    <property type="molecule type" value="Genomic_DNA"/>
</dbReference>
<evidence type="ECO:0000256" key="1">
    <source>
        <dbReference type="SAM" id="Coils"/>
    </source>
</evidence>
<name>A0A7W3UXX6_9GAMM</name>